<evidence type="ECO:0000259" key="13">
    <source>
        <dbReference type="PROSITE" id="PS51677"/>
    </source>
</evidence>
<evidence type="ECO:0000256" key="7">
    <source>
        <dbReference type="ARBA" id="ARBA00023288"/>
    </source>
</evidence>
<feature type="compositionally biased region" description="Low complexity" evidence="11">
    <location>
        <begin position="343"/>
        <end position="377"/>
    </location>
</feature>
<comment type="catalytic activity">
    <reaction evidence="10">
        <text>[(1-&gt;4)-N-acetyl-beta-D-glucosaminyl](n) + n H2O = chitosan + n acetate</text>
        <dbReference type="Rhea" id="RHEA:10464"/>
        <dbReference type="Rhea" id="RHEA-COMP:9593"/>
        <dbReference type="Rhea" id="RHEA-COMP:9597"/>
        <dbReference type="ChEBI" id="CHEBI:15377"/>
        <dbReference type="ChEBI" id="CHEBI:17029"/>
        <dbReference type="ChEBI" id="CHEBI:30089"/>
        <dbReference type="ChEBI" id="CHEBI:57704"/>
        <dbReference type="EC" id="3.5.1.41"/>
    </reaction>
    <physiologicalReaction direction="left-to-right" evidence="10">
        <dbReference type="Rhea" id="RHEA:10465"/>
    </physiologicalReaction>
</comment>
<dbReference type="GO" id="GO:0004099">
    <property type="term" value="F:chitin deacetylase activity"/>
    <property type="evidence" value="ECO:0007669"/>
    <property type="project" value="UniProtKB-EC"/>
</dbReference>
<evidence type="ECO:0000256" key="4">
    <source>
        <dbReference type="ARBA" id="ARBA00023024"/>
    </source>
</evidence>
<gene>
    <name evidence="14" type="ORF">PSFLO_04959</name>
</gene>
<dbReference type="Pfam" id="PF01522">
    <property type="entry name" value="Polysacc_deac_1"/>
    <property type="match status" value="1"/>
</dbReference>
<organism evidence="14 15">
    <name type="scientific">Pseudozyma flocculosa</name>
    <dbReference type="NCBI Taxonomy" id="84751"/>
    <lineage>
        <taxon>Eukaryota</taxon>
        <taxon>Fungi</taxon>
        <taxon>Dikarya</taxon>
        <taxon>Basidiomycota</taxon>
        <taxon>Ustilaginomycotina</taxon>
        <taxon>Ustilaginomycetes</taxon>
        <taxon>Ustilaginales</taxon>
        <taxon>Ustilaginaceae</taxon>
        <taxon>Pseudozyma</taxon>
    </lineage>
</organism>
<proteinExistence type="predicted"/>
<name>A0A5C3F4S3_9BASI</name>
<comment type="cofactor">
    <cofactor evidence="1">
        <name>Co(2+)</name>
        <dbReference type="ChEBI" id="CHEBI:48828"/>
    </cofactor>
</comment>
<dbReference type="PROSITE" id="PS51677">
    <property type="entry name" value="NODB"/>
    <property type="match status" value="1"/>
</dbReference>
<keyword evidence="3" id="KW-0472">Membrane</keyword>
<keyword evidence="8" id="KW-0624">Polysaccharide degradation</keyword>
<dbReference type="GO" id="GO:0000272">
    <property type="term" value="P:polysaccharide catabolic process"/>
    <property type="evidence" value="ECO:0007669"/>
    <property type="project" value="UniProtKB-KW"/>
</dbReference>
<dbReference type="Gene3D" id="3.20.20.370">
    <property type="entry name" value="Glycoside hydrolase/deacetylase"/>
    <property type="match status" value="1"/>
</dbReference>
<evidence type="ECO:0000256" key="11">
    <source>
        <dbReference type="SAM" id="MobiDB-lite"/>
    </source>
</evidence>
<evidence type="ECO:0000256" key="6">
    <source>
        <dbReference type="ARBA" id="ARBA00023285"/>
    </source>
</evidence>
<dbReference type="AlphaFoldDB" id="A0A5C3F4S3"/>
<keyword evidence="4" id="KW-0146">Chitin degradation</keyword>
<feature type="region of interest" description="Disordered" evidence="11">
    <location>
        <begin position="343"/>
        <end position="392"/>
    </location>
</feature>
<dbReference type="SUPFAM" id="SSF88713">
    <property type="entry name" value="Glycoside hydrolase/deacetylase"/>
    <property type="match status" value="1"/>
</dbReference>
<evidence type="ECO:0000256" key="5">
    <source>
        <dbReference type="ARBA" id="ARBA00023277"/>
    </source>
</evidence>
<accession>A0A5C3F4S3</accession>
<evidence type="ECO:0000256" key="3">
    <source>
        <dbReference type="ARBA" id="ARBA00022622"/>
    </source>
</evidence>
<dbReference type="PANTHER" id="PTHR10587">
    <property type="entry name" value="GLYCOSYL TRANSFERASE-RELATED"/>
    <property type="match status" value="1"/>
</dbReference>
<reference evidence="14 15" key="1">
    <citation type="submission" date="2018-03" db="EMBL/GenBank/DDBJ databases">
        <authorList>
            <person name="Guldener U."/>
        </authorList>
    </citation>
    <scope>NUCLEOTIDE SEQUENCE [LARGE SCALE GENOMIC DNA]</scope>
    <source>
        <strain evidence="14 15">DAOM196992</strain>
    </source>
</reference>
<evidence type="ECO:0000313" key="14">
    <source>
        <dbReference type="EMBL" id="SPO39478.1"/>
    </source>
</evidence>
<dbReference type="OrthoDB" id="407355at2759"/>
<keyword evidence="5" id="KW-0119">Carbohydrate metabolism</keyword>
<evidence type="ECO:0000256" key="2">
    <source>
        <dbReference type="ARBA" id="ARBA00004609"/>
    </source>
</evidence>
<dbReference type="EC" id="3.5.1.41" evidence="9"/>
<dbReference type="PANTHER" id="PTHR10587:SF135">
    <property type="entry name" value="CHITIN DEACETYLASE 3"/>
    <property type="match status" value="1"/>
</dbReference>
<dbReference type="GO" id="GO:0005886">
    <property type="term" value="C:plasma membrane"/>
    <property type="evidence" value="ECO:0007669"/>
    <property type="project" value="UniProtKB-SubCell"/>
</dbReference>
<feature type="compositionally biased region" description="Polar residues" evidence="11">
    <location>
        <begin position="378"/>
        <end position="392"/>
    </location>
</feature>
<evidence type="ECO:0000256" key="12">
    <source>
        <dbReference type="SAM" id="SignalP"/>
    </source>
</evidence>
<evidence type="ECO:0000256" key="1">
    <source>
        <dbReference type="ARBA" id="ARBA00001941"/>
    </source>
</evidence>
<feature type="domain" description="NodB homology" evidence="13">
    <location>
        <begin position="110"/>
        <end position="303"/>
    </location>
</feature>
<keyword evidence="6" id="KW-0170">Cobalt</keyword>
<keyword evidence="12" id="KW-0732">Signal</keyword>
<dbReference type="InterPro" id="IPR002509">
    <property type="entry name" value="NODB_dom"/>
</dbReference>
<keyword evidence="7" id="KW-0449">Lipoprotein</keyword>
<keyword evidence="3" id="KW-0325">Glycoprotein</keyword>
<keyword evidence="15" id="KW-1185">Reference proteome</keyword>
<dbReference type="GO" id="GO:0009272">
    <property type="term" value="P:fungal-type cell wall biogenesis"/>
    <property type="evidence" value="ECO:0007669"/>
    <property type="project" value="UniProtKB-ARBA"/>
</dbReference>
<evidence type="ECO:0000256" key="10">
    <source>
        <dbReference type="ARBA" id="ARBA00048494"/>
    </source>
</evidence>
<protein>
    <recommendedName>
        <fullName evidence="9">chitin deacetylase</fullName>
        <ecNumber evidence="9">3.5.1.41</ecNumber>
    </recommendedName>
</protein>
<dbReference type="Proteomes" id="UP000323386">
    <property type="component" value="Unassembled WGS sequence"/>
</dbReference>
<dbReference type="EMBL" id="OOIP01000014">
    <property type="protein sequence ID" value="SPO39478.1"/>
    <property type="molecule type" value="Genomic_DNA"/>
</dbReference>
<evidence type="ECO:0000313" key="15">
    <source>
        <dbReference type="Proteomes" id="UP000323386"/>
    </source>
</evidence>
<dbReference type="GO" id="GO:0098552">
    <property type="term" value="C:side of membrane"/>
    <property type="evidence" value="ECO:0007669"/>
    <property type="project" value="UniProtKB-KW"/>
</dbReference>
<evidence type="ECO:0000256" key="8">
    <source>
        <dbReference type="ARBA" id="ARBA00023326"/>
    </source>
</evidence>
<sequence length="411" mass="43396">MLKFLTLALLAGSAMATPSSFRVEIRPRQDTSKYPPVLEVVDQAHVPKEWLDALKTAVSAGKIPDIPASVLDKATGVNTYPNGVGTDPKTCSWTINQCYGKNELHEAPDGKIAVNFDDGPTTNSDSLYDFLGQNSQSATHFMIGSNVVQNAAQFKKAVDLGNQHFAVHTWSHNLMTTLTNEQIVGELGWTMQAIADQSGGYIPRYWRPPQGDIDNRVRAIAEEVFGLTSVIWNKDTDDWCLDDQGGSSCSDEQPDKIKGSVKPWITGPKSPGLIILEHELTHASIDIFKGYYPDLKGLGWDAMNIAQLSGAEWYKNAADSKAKPDDRKLLGAYQSAAPAAASSTSSAAPAAKTSSGASGQAASSSGAASAAKSGSTQPATKSNQTSGAASSTTGLGMVSLAAVVGGLAYLL</sequence>
<keyword evidence="3" id="KW-0336">GPI-anchor</keyword>
<evidence type="ECO:0000256" key="9">
    <source>
        <dbReference type="ARBA" id="ARBA00024056"/>
    </source>
</evidence>
<feature type="signal peptide" evidence="12">
    <location>
        <begin position="1"/>
        <end position="16"/>
    </location>
</feature>
<dbReference type="InterPro" id="IPR050248">
    <property type="entry name" value="Polysacc_deacetylase_ArnD"/>
</dbReference>
<dbReference type="GO" id="GO:0006032">
    <property type="term" value="P:chitin catabolic process"/>
    <property type="evidence" value="ECO:0007669"/>
    <property type="project" value="UniProtKB-KW"/>
</dbReference>
<comment type="subcellular location">
    <subcellularLocation>
        <location evidence="2">Cell membrane</location>
        <topology evidence="2">Lipid-anchor</topology>
        <topology evidence="2">GPI-anchor</topology>
    </subcellularLocation>
</comment>
<dbReference type="InterPro" id="IPR011330">
    <property type="entry name" value="Glyco_hydro/deAcase_b/a-brl"/>
</dbReference>
<feature type="chain" id="PRO_5022667494" description="chitin deacetylase" evidence="12">
    <location>
        <begin position="17"/>
        <end position="411"/>
    </location>
</feature>